<sequence>MKLLAAVSALFGVTAASNWSVTCYDEVFDASTGLVTANCDTGDGKGTLHATSLNLNTCYGWDGETIVAKRNGNYGNFCTDCSLNKIQDPIWPLKLSPYLNCTCGDPPVDAAVNTDSYALGNDFGNLVC</sequence>
<dbReference type="InterPro" id="IPR011058">
    <property type="entry name" value="Cyanovirin-N"/>
</dbReference>
<name>A0ABR1Q4I7_9PEZI</name>
<evidence type="ECO:0000259" key="2">
    <source>
        <dbReference type="Pfam" id="PF08881"/>
    </source>
</evidence>
<dbReference type="GeneID" id="92080539"/>
<dbReference type="RefSeq" id="XP_066696968.1">
    <property type="nucleotide sequence ID" value="XM_066847477.1"/>
</dbReference>
<keyword evidence="1" id="KW-0732">Signal</keyword>
<reference evidence="3 4" key="1">
    <citation type="submission" date="2023-01" db="EMBL/GenBank/DDBJ databases">
        <title>Analysis of 21 Apiospora genomes using comparative genomics revels a genus with tremendous synthesis potential of carbohydrate active enzymes and secondary metabolites.</title>
        <authorList>
            <person name="Sorensen T."/>
        </authorList>
    </citation>
    <scope>NUCLEOTIDE SEQUENCE [LARGE SCALE GENOMIC DNA]</scope>
    <source>
        <strain evidence="3 4">CBS 24483</strain>
    </source>
</reference>
<feature type="domain" description="Cyanovirin-N" evidence="2">
    <location>
        <begin position="20"/>
        <end position="126"/>
    </location>
</feature>
<organism evidence="3 4">
    <name type="scientific">Apiospora aurea</name>
    <dbReference type="NCBI Taxonomy" id="335848"/>
    <lineage>
        <taxon>Eukaryota</taxon>
        <taxon>Fungi</taxon>
        <taxon>Dikarya</taxon>
        <taxon>Ascomycota</taxon>
        <taxon>Pezizomycotina</taxon>
        <taxon>Sordariomycetes</taxon>
        <taxon>Xylariomycetidae</taxon>
        <taxon>Amphisphaeriales</taxon>
        <taxon>Apiosporaceae</taxon>
        <taxon>Apiospora</taxon>
    </lineage>
</organism>
<proteinExistence type="predicted"/>
<dbReference type="InterPro" id="IPR036673">
    <property type="entry name" value="Cyanovirin-N_sf"/>
</dbReference>
<protein>
    <submittedName>
        <fullName evidence="3">CVNH domain-containing protein</fullName>
    </submittedName>
</protein>
<evidence type="ECO:0000256" key="1">
    <source>
        <dbReference type="SAM" id="SignalP"/>
    </source>
</evidence>
<dbReference type="Pfam" id="PF08881">
    <property type="entry name" value="CVNH"/>
    <property type="match status" value="1"/>
</dbReference>
<comment type="caution">
    <text evidence="3">The sequence shown here is derived from an EMBL/GenBank/DDBJ whole genome shotgun (WGS) entry which is preliminary data.</text>
</comment>
<feature type="signal peptide" evidence="1">
    <location>
        <begin position="1"/>
        <end position="16"/>
    </location>
</feature>
<evidence type="ECO:0000313" key="4">
    <source>
        <dbReference type="Proteomes" id="UP001391051"/>
    </source>
</evidence>
<gene>
    <name evidence="3" type="ORF">PG986_011255</name>
</gene>
<dbReference type="Proteomes" id="UP001391051">
    <property type="component" value="Unassembled WGS sequence"/>
</dbReference>
<dbReference type="SUPFAM" id="SSF51322">
    <property type="entry name" value="Cyanovirin-N"/>
    <property type="match status" value="1"/>
</dbReference>
<evidence type="ECO:0000313" key="3">
    <source>
        <dbReference type="EMBL" id="KAK7946934.1"/>
    </source>
</evidence>
<accession>A0ABR1Q4I7</accession>
<dbReference type="EMBL" id="JAQQWE010000007">
    <property type="protein sequence ID" value="KAK7946934.1"/>
    <property type="molecule type" value="Genomic_DNA"/>
</dbReference>
<dbReference type="Gene3D" id="2.30.60.10">
    <property type="entry name" value="Cyanovirin-N"/>
    <property type="match status" value="1"/>
</dbReference>
<feature type="chain" id="PRO_5045515599" evidence="1">
    <location>
        <begin position="17"/>
        <end position="128"/>
    </location>
</feature>
<keyword evidence="4" id="KW-1185">Reference proteome</keyword>